<accession>A0A518BMT2</accession>
<feature type="transmembrane region" description="Helical" evidence="1">
    <location>
        <begin position="22"/>
        <end position="46"/>
    </location>
</feature>
<protein>
    <submittedName>
        <fullName evidence="2">Uncharacterized protein</fullName>
    </submittedName>
</protein>
<dbReference type="AlphaFoldDB" id="A0A518BMT2"/>
<evidence type="ECO:0000313" key="3">
    <source>
        <dbReference type="Proteomes" id="UP000316921"/>
    </source>
</evidence>
<feature type="transmembrane region" description="Helical" evidence="1">
    <location>
        <begin position="66"/>
        <end position="90"/>
    </location>
</feature>
<dbReference type="Proteomes" id="UP000316921">
    <property type="component" value="Chromosome"/>
</dbReference>
<evidence type="ECO:0000313" key="2">
    <source>
        <dbReference type="EMBL" id="QDU68288.1"/>
    </source>
</evidence>
<keyword evidence="1" id="KW-0472">Membrane</keyword>
<reference evidence="2 3" key="1">
    <citation type="submission" date="2019-02" db="EMBL/GenBank/DDBJ databases">
        <title>Deep-cultivation of Planctomycetes and their phenomic and genomic characterization uncovers novel biology.</title>
        <authorList>
            <person name="Wiegand S."/>
            <person name="Jogler M."/>
            <person name="Boedeker C."/>
            <person name="Pinto D."/>
            <person name="Vollmers J."/>
            <person name="Rivas-Marin E."/>
            <person name="Kohn T."/>
            <person name="Peeters S.H."/>
            <person name="Heuer A."/>
            <person name="Rast P."/>
            <person name="Oberbeckmann S."/>
            <person name="Bunk B."/>
            <person name="Jeske O."/>
            <person name="Meyerdierks A."/>
            <person name="Storesund J.E."/>
            <person name="Kallscheuer N."/>
            <person name="Luecker S."/>
            <person name="Lage O.M."/>
            <person name="Pohl T."/>
            <person name="Merkel B.J."/>
            <person name="Hornburger P."/>
            <person name="Mueller R.-W."/>
            <person name="Bruemmer F."/>
            <person name="Labrenz M."/>
            <person name="Spormann A.M."/>
            <person name="Op den Camp H."/>
            <person name="Overmann J."/>
            <person name="Amann R."/>
            <person name="Jetten M.S.M."/>
            <person name="Mascher T."/>
            <person name="Medema M.H."/>
            <person name="Devos D.P."/>
            <person name="Kaster A.-K."/>
            <person name="Ovreas L."/>
            <person name="Rohde M."/>
            <person name="Galperin M.Y."/>
            <person name="Jogler C."/>
        </authorList>
    </citation>
    <scope>NUCLEOTIDE SEQUENCE [LARGE SCALE GENOMIC DNA]</scope>
    <source>
        <strain evidence="2 3">Pla133</strain>
    </source>
</reference>
<feature type="transmembrane region" description="Helical" evidence="1">
    <location>
        <begin position="144"/>
        <end position="166"/>
    </location>
</feature>
<name>A0A518BMT2_9BACT</name>
<dbReference type="EMBL" id="CP036287">
    <property type="protein sequence ID" value="QDU68288.1"/>
    <property type="molecule type" value="Genomic_DNA"/>
</dbReference>
<gene>
    <name evidence="2" type="ORF">Pla133_33840</name>
</gene>
<dbReference type="InterPro" id="IPR035921">
    <property type="entry name" value="F/V-ATP_Csub_sf"/>
</dbReference>
<dbReference type="SUPFAM" id="SSF81333">
    <property type="entry name" value="F1F0 ATP synthase subunit C"/>
    <property type="match status" value="1"/>
</dbReference>
<keyword evidence="1" id="KW-1133">Transmembrane helix</keyword>
<proteinExistence type="predicted"/>
<organism evidence="2 3">
    <name type="scientific">Engelhardtia mirabilis</name>
    <dbReference type="NCBI Taxonomy" id="2528011"/>
    <lineage>
        <taxon>Bacteria</taxon>
        <taxon>Pseudomonadati</taxon>
        <taxon>Planctomycetota</taxon>
        <taxon>Planctomycetia</taxon>
        <taxon>Planctomycetia incertae sedis</taxon>
        <taxon>Engelhardtia</taxon>
    </lineage>
</organism>
<keyword evidence="3" id="KW-1185">Reference proteome</keyword>
<dbReference type="RefSeq" id="WP_145067176.1">
    <property type="nucleotide sequence ID" value="NZ_CP036287.1"/>
</dbReference>
<dbReference type="KEGG" id="pbap:Pla133_33840"/>
<sequence length="172" mass="17549">MADPKLAQGGGGGRPSGGPKQIAIVGLALGTGVVLFTAISLAMPFLEQSGASGIDPAAPAEPGGTGSMVGLLSMVHAGFALVAWTVAMTLSSRLADAARRERSADRLRTAYIIKWALMEGVALFGILVVLMAGMEGIVPEQPVYYANLLSAGVFLAFLAIDISALMSSDASR</sequence>
<keyword evidence="1" id="KW-0812">Transmembrane</keyword>
<evidence type="ECO:0000256" key="1">
    <source>
        <dbReference type="SAM" id="Phobius"/>
    </source>
</evidence>
<feature type="transmembrane region" description="Helical" evidence="1">
    <location>
        <begin position="111"/>
        <end position="132"/>
    </location>
</feature>